<proteinExistence type="predicted"/>
<organism evidence="1 2">
    <name type="scientific">Austropuccinia psidii MF-1</name>
    <dbReference type="NCBI Taxonomy" id="1389203"/>
    <lineage>
        <taxon>Eukaryota</taxon>
        <taxon>Fungi</taxon>
        <taxon>Dikarya</taxon>
        <taxon>Basidiomycota</taxon>
        <taxon>Pucciniomycotina</taxon>
        <taxon>Pucciniomycetes</taxon>
        <taxon>Pucciniales</taxon>
        <taxon>Sphaerophragmiaceae</taxon>
        <taxon>Austropuccinia</taxon>
    </lineage>
</organism>
<dbReference type="AlphaFoldDB" id="A0A9Q3KS20"/>
<dbReference type="Proteomes" id="UP000765509">
    <property type="component" value="Unassembled WGS sequence"/>
</dbReference>
<dbReference type="OrthoDB" id="2518662at2759"/>
<protein>
    <submittedName>
        <fullName evidence="1">Uncharacterized protein</fullName>
    </submittedName>
</protein>
<gene>
    <name evidence="1" type="ORF">O181_124394</name>
</gene>
<evidence type="ECO:0000313" key="2">
    <source>
        <dbReference type="Proteomes" id="UP000765509"/>
    </source>
</evidence>
<reference evidence="1" key="1">
    <citation type="submission" date="2021-03" db="EMBL/GenBank/DDBJ databases">
        <title>Draft genome sequence of rust myrtle Austropuccinia psidii MF-1, a brazilian biotype.</title>
        <authorList>
            <person name="Quecine M.C."/>
            <person name="Pachon D.M.R."/>
            <person name="Bonatelli M.L."/>
            <person name="Correr F.H."/>
            <person name="Franceschini L.M."/>
            <person name="Leite T.F."/>
            <person name="Margarido G.R.A."/>
            <person name="Almeida C.A."/>
            <person name="Ferrarezi J.A."/>
            <person name="Labate C.A."/>
        </authorList>
    </citation>
    <scope>NUCLEOTIDE SEQUENCE</scope>
    <source>
        <strain evidence="1">MF-1</strain>
    </source>
</reference>
<dbReference type="EMBL" id="AVOT02118722">
    <property type="protein sequence ID" value="MBW0584679.1"/>
    <property type="molecule type" value="Genomic_DNA"/>
</dbReference>
<accession>A0A9Q3KS20</accession>
<keyword evidence="2" id="KW-1185">Reference proteome</keyword>
<name>A0A9Q3KS20_9BASI</name>
<sequence>MQQESSNHLWLRTPTPSYKLLNLNLLRDLTTRSLSETLDKTNIDPLTSKNYEKWSNKVKMALTIKNINIFFKPNWISSLPNDAPEEELEFFQNSCRKIYFWLGNTLGQENYDKFFDDNQENYNPAALWLNIRDFYAASSVENCATVMTKLFGMKIEDGIVSNSIIEIKHQYKLLRSIGQDLFEKKTMSLMLKLII</sequence>
<comment type="caution">
    <text evidence="1">The sequence shown here is derived from an EMBL/GenBank/DDBJ whole genome shotgun (WGS) entry which is preliminary data.</text>
</comment>
<evidence type="ECO:0000313" key="1">
    <source>
        <dbReference type="EMBL" id="MBW0584679.1"/>
    </source>
</evidence>